<dbReference type="Proteomes" id="UP000313948">
    <property type="component" value="Chromosome"/>
</dbReference>
<keyword evidence="4" id="KW-1003">Cell membrane</keyword>
<gene>
    <name evidence="9" type="ORF">FE251_10265</name>
</gene>
<comment type="similarity">
    <text evidence="2">Belongs to the CorA metal ion transporter (MIT) (TC 1.A.35) family.</text>
</comment>
<evidence type="ECO:0000256" key="4">
    <source>
        <dbReference type="ARBA" id="ARBA00022475"/>
    </source>
</evidence>
<keyword evidence="5 8" id="KW-0812">Transmembrane</keyword>
<dbReference type="Pfam" id="PF01544">
    <property type="entry name" value="CorA"/>
    <property type="match status" value="1"/>
</dbReference>
<evidence type="ECO:0000256" key="7">
    <source>
        <dbReference type="ARBA" id="ARBA00023136"/>
    </source>
</evidence>
<evidence type="ECO:0000256" key="2">
    <source>
        <dbReference type="ARBA" id="ARBA00009765"/>
    </source>
</evidence>
<organism evidence="9 10">
    <name type="scientific">Georgenia wutianyii</name>
    <dbReference type="NCBI Taxonomy" id="2585135"/>
    <lineage>
        <taxon>Bacteria</taxon>
        <taxon>Bacillati</taxon>
        <taxon>Actinomycetota</taxon>
        <taxon>Actinomycetes</taxon>
        <taxon>Micrococcales</taxon>
        <taxon>Bogoriellaceae</taxon>
        <taxon>Georgenia</taxon>
    </lineage>
</organism>
<dbReference type="PANTHER" id="PTHR46494:SF1">
    <property type="entry name" value="CORA FAMILY METAL ION TRANSPORTER (EUROFUNG)"/>
    <property type="match status" value="1"/>
</dbReference>
<evidence type="ECO:0000313" key="10">
    <source>
        <dbReference type="Proteomes" id="UP000313948"/>
    </source>
</evidence>
<evidence type="ECO:0000256" key="8">
    <source>
        <dbReference type="SAM" id="Phobius"/>
    </source>
</evidence>
<feature type="transmembrane region" description="Helical" evidence="8">
    <location>
        <begin position="305"/>
        <end position="325"/>
    </location>
</feature>
<dbReference type="SUPFAM" id="SSF143865">
    <property type="entry name" value="CorA soluble domain-like"/>
    <property type="match status" value="1"/>
</dbReference>
<evidence type="ECO:0000256" key="1">
    <source>
        <dbReference type="ARBA" id="ARBA00004651"/>
    </source>
</evidence>
<evidence type="ECO:0000313" key="9">
    <source>
        <dbReference type="EMBL" id="QDB79716.1"/>
    </source>
</evidence>
<keyword evidence="7 8" id="KW-0472">Membrane</keyword>
<dbReference type="InterPro" id="IPR045863">
    <property type="entry name" value="CorA_TM1_TM2"/>
</dbReference>
<accession>A0ABX5VPG0</accession>
<keyword evidence="10" id="KW-1185">Reference proteome</keyword>
<dbReference type="CDD" id="cd12830">
    <property type="entry name" value="MtCorA-like"/>
    <property type="match status" value="1"/>
</dbReference>
<dbReference type="SUPFAM" id="SSF144083">
    <property type="entry name" value="Magnesium transport protein CorA, transmembrane region"/>
    <property type="match status" value="1"/>
</dbReference>
<dbReference type="PANTHER" id="PTHR46494">
    <property type="entry name" value="CORA FAMILY METAL ION TRANSPORTER (EUROFUNG)"/>
    <property type="match status" value="1"/>
</dbReference>
<evidence type="ECO:0000256" key="5">
    <source>
        <dbReference type="ARBA" id="ARBA00022692"/>
    </source>
</evidence>
<dbReference type="Gene3D" id="1.20.58.340">
    <property type="entry name" value="Magnesium transport protein CorA, transmembrane region"/>
    <property type="match status" value="2"/>
</dbReference>
<comment type="subcellular location">
    <subcellularLocation>
        <location evidence="1">Cell membrane</location>
        <topology evidence="1">Multi-pass membrane protein</topology>
    </subcellularLocation>
</comment>
<reference evidence="9 10" key="1">
    <citation type="submission" date="2019-05" db="EMBL/GenBank/DDBJ databases">
        <title>Georgenia *** sp. nov., and Georgenia *** sp. nov., isolated from the intestinal contents of plateau pika (Ochotona curzoniae) in the Qinghai-Tibet plateau of China.</title>
        <authorList>
            <person name="Tian Z."/>
        </authorList>
    </citation>
    <scope>NUCLEOTIDE SEQUENCE [LARGE SCALE GENOMIC DNA]</scope>
    <source>
        <strain evidence="9 10">Z294</strain>
    </source>
</reference>
<dbReference type="EMBL" id="CP040899">
    <property type="protein sequence ID" value="QDB79716.1"/>
    <property type="molecule type" value="Genomic_DNA"/>
</dbReference>
<proteinExistence type="inferred from homology"/>
<keyword evidence="3" id="KW-0813">Transport</keyword>
<protein>
    <submittedName>
        <fullName evidence="9">Magnesium and cobalt transport protein CorA</fullName>
    </submittedName>
</protein>
<dbReference type="InterPro" id="IPR002523">
    <property type="entry name" value="MgTranspt_CorA/ZnTranspt_ZntB"/>
</dbReference>
<evidence type="ECO:0000256" key="6">
    <source>
        <dbReference type="ARBA" id="ARBA00022989"/>
    </source>
</evidence>
<feature type="transmembrane region" description="Helical" evidence="8">
    <location>
        <begin position="273"/>
        <end position="293"/>
    </location>
</feature>
<dbReference type="RefSeq" id="WP_139948709.1">
    <property type="nucleotide sequence ID" value="NZ_CP040899.1"/>
</dbReference>
<dbReference type="Gene3D" id="3.30.460.20">
    <property type="entry name" value="CorA soluble domain-like"/>
    <property type="match status" value="1"/>
</dbReference>
<keyword evidence="6 8" id="KW-1133">Transmembrane helix</keyword>
<evidence type="ECO:0000256" key="3">
    <source>
        <dbReference type="ARBA" id="ARBA00022448"/>
    </source>
</evidence>
<dbReference type="InterPro" id="IPR045861">
    <property type="entry name" value="CorA_cytoplasmic_dom"/>
</dbReference>
<name>A0ABX5VPG0_9MICO</name>
<sequence length="331" mass="36871">MAVVNNSVYVGGERIASPDSLAATYEHLREGNAMAWIAIDDPDEREVHSLGEAFDLHALLLEDMLTGHQRPKLERYDGVVFVVLTTTTLHDATGELVVGEVHVVLGPRFAITIRRAQSPDLEVTRARLEGDRELFALGPSSVLYVVADQVVDDHAGVVEGLDNDIDDVEDDLFAGRESAERIYALSRRVMQLQRATRPLPGIFETLARRPDDYGAPQGLREYFRDVDDHAIHVLDRAETLRSLLDNALNVNLAHVGKAQNDASLAQNDQMKKISSWAAIFFAPSLVASIYGMNFRYMPVIIESRWGFIMSLVIMVAGGGVLYVIFKWNKWL</sequence>